<dbReference type="Proteomes" id="UP000006552">
    <property type="component" value="Chromosome"/>
</dbReference>
<feature type="region of interest" description="Disordered" evidence="1">
    <location>
        <begin position="1"/>
        <end position="74"/>
    </location>
</feature>
<evidence type="ECO:0000256" key="1">
    <source>
        <dbReference type="SAM" id="MobiDB-lite"/>
    </source>
</evidence>
<dbReference type="GO" id="GO:0006355">
    <property type="term" value="P:regulation of DNA-templated transcription"/>
    <property type="evidence" value="ECO:0007669"/>
    <property type="project" value="InterPro"/>
</dbReference>
<evidence type="ECO:0000259" key="2">
    <source>
        <dbReference type="SMART" id="SM00419"/>
    </source>
</evidence>
<dbReference type="SMART" id="SM00419">
    <property type="entry name" value="HTH_CRP"/>
    <property type="match status" value="1"/>
</dbReference>
<dbReference type="HOGENOM" id="CLU_103243_0_0_4"/>
<dbReference type="EMBL" id="CR555306">
    <property type="protein sequence ID" value="CAI08364.1"/>
    <property type="molecule type" value="Genomic_DNA"/>
</dbReference>
<feature type="domain" description="HTH crp-type" evidence="2">
    <location>
        <begin position="144"/>
        <end position="194"/>
    </location>
</feature>
<protein>
    <recommendedName>
        <fullName evidence="2">HTH crp-type domain-containing protein</fullName>
    </recommendedName>
</protein>
<accession>Q5P2V0</accession>
<dbReference type="InterPro" id="IPR036390">
    <property type="entry name" value="WH_DNA-bd_sf"/>
</dbReference>
<dbReference type="Gene3D" id="1.10.10.10">
    <property type="entry name" value="Winged helix-like DNA-binding domain superfamily/Winged helix DNA-binding domain"/>
    <property type="match status" value="1"/>
</dbReference>
<evidence type="ECO:0000313" key="3">
    <source>
        <dbReference type="EMBL" id="CAI08364.1"/>
    </source>
</evidence>
<dbReference type="GO" id="GO:0003677">
    <property type="term" value="F:DNA binding"/>
    <property type="evidence" value="ECO:0007669"/>
    <property type="project" value="InterPro"/>
</dbReference>
<feature type="region of interest" description="Disordered" evidence="1">
    <location>
        <begin position="128"/>
        <end position="148"/>
    </location>
</feature>
<dbReference type="KEGG" id="eba:ebA3954"/>
<proteinExistence type="predicted"/>
<name>Q5P2V0_AROAE</name>
<dbReference type="STRING" id="76114.ebA3954"/>
<dbReference type="InterPro" id="IPR036388">
    <property type="entry name" value="WH-like_DNA-bd_sf"/>
</dbReference>
<keyword evidence="4" id="KW-1185">Reference proteome</keyword>
<dbReference type="AlphaFoldDB" id="Q5P2V0"/>
<sequence>MPHGESTVVRDFLPKPGSEISDRLRPFSYPETSLNKSSLGPGAAGCGSKAAMPDIPDPETPGADAPDSPDEGSVRTRVSMLRNAAILLARYQIRSLRRLFEEFERDILLPILLGEIALHNIGALEHDDESDRLTADETEGESDEAHMSRLRPCNAYSIAAATGLPRETVRRKIGRLVELGWIRKQQNGHLYLTPQALKHFGSLLCSRDLPEFLETADRVRRLKHAWDRTDPDKT</sequence>
<dbReference type="SUPFAM" id="SSF46785">
    <property type="entry name" value="Winged helix' DNA-binding domain"/>
    <property type="match status" value="1"/>
</dbReference>
<dbReference type="eggNOG" id="COG1414">
    <property type="taxonomic scope" value="Bacteria"/>
</dbReference>
<organism evidence="3 4">
    <name type="scientific">Aromatoleum aromaticum (strain DSM 19018 / LMG 30748 / EbN1)</name>
    <name type="common">Azoarcus sp. (strain EbN1)</name>
    <dbReference type="NCBI Taxonomy" id="76114"/>
    <lineage>
        <taxon>Bacteria</taxon>
        <taxon>Pseudomonadati</taxon>
        <taxon>Pseudomonadota</taxon>
        <taxon>Betaproteobacteria</taxon>
        <taxon>Rhodocyclales</taxon>
        <taxon>Rhodocyclaceae</taxon>
        <taxon>Aromatoleum</taxon>
    </lineage>
</organism>
<dbReference type="InterPro" id="IPR012318">
    <property type="entry name" value="HTH_CRP"/>
</dbReference>
<gene>
    <name evidence="3" type="ORF">ebA3954</name>
</gene>
<reference evidence="3 4" key="1">
    <citation type="journal article" date="2005" name="Arch. Microbiol.">
        <title>The genome sequence of an anaerobic aromatic-degrading denitrifying bacterium, strain EbN1.</title>
        <authorList>
            <person name="Rabus R."/>
            <person name="Kube M."/>
            <person name="Heider J."/>
            <person name="Beck A."/>
            <person name="Heitmann K."/>
            <person name="Widdel F."/>
            <person name="Reinhardt R."/>
        </authorList>
    </citation>
    <scope>NUCLEOTIDE SEQUENCE [LARGE SCALE GENOMIC DNA]</scope>
    <source>
        <strain evidence="3 4">EbN1</strain>
    </source>
</reference>
<evidence type="ECO:0000313" key="4">
    <source>
        <dbReference type="Proteomes" id="UP000006552"/>
    </source>
</evidence>